<keyword evidence="1" id="KW-0175">Coiled coil</keyword>
<feature type="coiled-coil region" evidence="1">
    <location>
        <begin position="441"/>
        <end position="468"/>
    </location>
</feature>
<gene>
    <name evidence="3" type="ORF">TRFO_32188</name>
</gene>
<organism evidence="3 4">
    <name type="scientific">Tritrichomonas foetus</name>
    <dbReference type="NCBI Taxonomy" id="1144522"/>
    <lineage>
        <taxon>Eukaryota</taxon>
        <taxon>Metamonada</taxon>
        <taxon>Parabasalia</taxon>
        <taxon>Tritrichomonadida</taxon>
        <taxon>Tritrichomonadidae</taxon>
        <taxon>Tritrichomonas</taxon>
    </lineage>
</organism>
<evidence type="ECO:0000256" key="1">
    <source>
        <dbReference type="SAM" id="Coils"/>
    </source>
</evidence>
<dbReference type="GeneID" id="94843070"/>
<accession>A0A1J4JPL6</accession>
<keyword evidence="4" id="KW-1185">Reference proteome</keyword>
<name>A0A1J4JPL6_9EUKA</name>
<evidence type="ECO:0000313" key="3">
    <source>
        <dbReference type="EMBL" id="OHT00971.1"/>
    </source>
</evidence>
<dbReference type="Proteomes" id="UP000179807">
    <property type="component" value="Unassembled WGS sequence"/>
</dbReference>
<dbReference type="EMBL" id="MLAK01000929">
    <property type="protein sequence ID" value="OHT00971.1"/>
    <property type="molecule type" value="Genomic_DNA"/>
</dbReference>
<dbReference type="RefSeq" id="XP_068354107.1">
    <property type="nucleotide sequence ID" value="XM_068508366.1"/>
</dbReference>
<comment type="caution">
    <text evidence="3">The sequence shown here is derived from an EMBL/GenBank/DDBJ whole genome shotgun (WGS) entry which is preliminary data.</text>
</comment>
<protein>
    <submittedName>
        <fullName evidence="3">Uncharacterized protein</fullName>
    </submittedName>
</protein>
<reference evidence="3" key="1">
    <citation type="submission" date="2016-10" db="EMBL/GenBank/DDBJ databases">
        <authorList>
            <person name="Benchimol M."/>
            <person name="Almeida L.G."/>
            <person name="Vasconcelos A.T."/>
            <person name="Perreira-Neves A."/>
            <person name="Rosa I.A."/>
            <person name="Tasca T."/>
            <person name="Bogo M.R."/>
            <person name="de Souza W."/>
        </authorList>
    </citation>
    <scope>NUCLEOTIDE SEQUENCE [LARGE SCALE GENOMIC DNA]</scope>
    <source>
        <strain evidence="3">K</strain>
    </source>
</reference>
<feature type="compositionally biased region" description="Low complexity" evidence="2">
    <location>
        <begin position="208"/>
        <end position="226"/>
    </location>
</feature>
<evidence type="ECO:0000313" key="4">
    <source>
        <dbReference type="Proteomes" id="UP000179807"/>
    </source>
</evidence>
<feature type="region of interest" description="Disordered" evidence="2">
    <location>
        <begin position="205"/>
        <end position="226"/>
    </location>
</feature>
<dbReference type="VEuPathDB" id="TrichDB:TRFO_32188"/>
<evidence type="ECO:0000256" key="2">
    <source>
        <dbReference type="SAM" id="MobiDB-lite"/>
    </source>
</evidence>
<dbReference type="AlphaFoldDB" id="A0A1J4JPL6"/>
<feature type="region of interest" description="Disordered" evidence="2">
    <location>
        <begin position="125"/>
        <end position="155"/>
    </location>
</feature>
<sequence>MLYNVLDNRFTHFDKSLKPTEISEPFYLSVLYNDDDDLSYDYEELLESIVEQFSSELQGFRHHHIRFLSNPPSKVEKEINNFTQNASQFTNFIQTKALELNTALYQGREASFIISQRRENLIKSDFNKKSNNENESDSSSESSHKSEYSYSDSDDSDEDMFIDKFIIYDNEESDEIIKQLDKIAVLINKVFSNAKDKNASLLHGSLASSRNGSKSPSSSSKTTRITKSMKSSISSTMKKNILAQVNCIEDALSSTYLQLFASMKGTLVALIRSADYEQAGNVNREMRQRILEFVGHLNDIKKRASQNLDVKSVRAVDERINQLKSMESEDIKICILDSLRDVIDMTITNYDRNIKKINDEYHDYIQLLKSELGQNSQDVMEKDHIPALIKIEKEKMMALKREEKRSDPSFPEKRNAIRMLIENEQYDTADKETAQLEKLVIKTRKQRIEKVEQKYDLMKQQKIESQREELLMMEKRFSRKVQLAKENKKTAIESRFKILQSSIRSTSQRHLTFALREAFF</sequence>
<proteinExistence type="predicted"/>